<dbReference type="EMBL" id="LBYA01000004">
    <property type="protein sequence ID" value="KKR44847.1"/>
    <property type="molecule type" value="Genomic_DNA"/>
</dbReference>
<sequence>MVLPLVLQCAINKNMQENLNLLPQNLQISKGLDSVLKTSKALGVILIVVFIVFSLGTGAFFIYSKITLNNVQTNVEQLKSQVKAQEGSEQQLVLLKDRLAKISSIKSTPNASKNIINMDILFRNMSPSSTMNQLEVTPTKIGVSMLIRSNEDLTAFIKNLKTNEMFNVVNLTSLGYSMNAGYSVIVSLSNK</sequence>
<feature type="transmembrane region" description="Helical" evidence="1">
    <location>
        <begin position="41"/>
        <end position="63"/>
    </location>
</feature>
<dbReference type="Proteomes" id="UP000034215">
    <property type="component" value="Unassembled WGS sequence"/>
</dbReference>
<evidence type="ECO:0008006" key="4">
    <source>
        <dbReference type="Google" id="ProtNLM"/>
    </source>
</evidence>
<evidence type="ECO:0000256" key="1">
    <source>
        <dbReference type="SAM" id="Phobius"/>
    </source>
</evidence>
<evidence type="ECO:0000313" key="3">
    <source>
        <dbReference type="Proteomes" id="UP000034215"/>
    </source>
</evidence>
<dbReference type="AlphaFoldDB" id="A0A0G0U3W8"/>
<proteinExistence type="predicted"/>
<evidence type="ECO:0000313" key="2">
    <source>
        <dbReference type="EMBL" id="KKR44847.1"/>
    </source>
</evidence>
<keyword evidence="1" id="KW-1133">Transmembrane helix</keyword>
<accession>A0A0G0U3W8</accession>
<keyword evidence="1" id="KW-0812">Transmembrane</keyword>
<protein>
    <recommendedName>
        <fullName evidence="4">Fimbrial assembly family protein</fullName>
    </recommendedName>
</protein>
<gene>
    <name evidence="2" type="ORF">UT76_C0004G0010</name>
</gene>
<name>A0A0G0U3W8_9BACT</name>
<keyword evidence="1" id="KW-0472">Membrane</keyword>
<organism evidence="2 3">
    <name type="scientific">Candidatus Woesebacteria bacterium GW2011_GWB1_40_12</name>
    <dbReference type="NCBI Taxonomy" id="1618576"/>
    <lineage>
        <taxon>Bacteria</taxon>
        <taxon>Candidatus Woeseibacteriota</taxon>
    </lineage>
</organism>
<reference evidence="2 3" key="1">
    <citation type="journal article" date="2015" name="Nature">
        <title>rRNA introns, odd ribosomes, and small enigmatic genomes across a large radiation of phyla.</title>
        <authorList>
            <person name="Brown C.T."/>
            <person name="Hug L.A."/>
            <person name="Thomas B.C."/>
            <person name="Sharon I."/>
            <person name="Castelle C.J."/>
            <person name="Singh A."/>
            <person name="Wilkins M.J."/>
            <person name="Williams K.H."/>
            <person name="Banfield J.F."/>
        </authorList>
    </citation>
    <scope>NUCLEOTIDE SEQUENCE [LARGE SCALE GENOMIC DNA]</scope>
</reference>
<comment type="caution">
    <text evidence="2">The sequence shown here is derived from an EMBL/GenBank/DDBJ whole genome shotgun (WGS) entry which is preliminary data.</text>
</comment>